<dbReference type="NCBIfam" id="NF033484">
    <property type="entry name" value="Stp1_PP2C_phos"/>
    <property type="match status" value="1"/>
</dbReference>
<dbReference type="InterPro" id="IPR001932">
    <property type="entry name" value="PPM-type_phosphatase-like_dom"/>
</dbReference>
<dbReference type="SMART" id="SM00331">
    <property type="entry name" value="PP2C_SIG"/>
    <property type="match status" value="1"/>
</dbReference>
<dbReference type="HOGENOM" id="CLU_034545_4_1_9"/>
<dbReference type="KEGG" id="has:Halsa_1575"/>
<reference evidence="2 3" key="1">
    <citation type="submission" date="2010-11" db="EMBL/GenBank/DDBJ databases">
        <title>Complete sequence of Halanaerobium sp. sapolanicus.</title>
        <authorList>
            <consortium name="US DOE Joint Genome Institute"/>
            <person name="Lucas S."/>
            <person name="Copeland A."/>
            <person name="Lapidus A."/>
            <person name="Cheng J.-F."/>
            <person name="Bruce D."/>
            <person name="Goodwin L."/>
            <person name="Pitluck S."/>
            <person name="Davenport K."/>
            <person name="Detter J.C."/>
            <person name="Han C."/>
            <person name="Tapia R."/>
            <person name="Land M."/>
            <person name="Hauser L."/>
            <person name="Jeffries C."/>
            <person name="Kyrpides N."/>
            <person name="Ivanova N."/>
            <person name="Mikhailova N."/>
            <person name="Begemann M.B."/>
            <person name="Mormile M.R."/>
            <person name="Wall J.D."/>
            <person name="Elias D.A."/>
            <person name="Woyke T."/>
        </authorList>
    </citation>
    <scope>NUCLEOTIDE SEQUENCE [LARGE SCALE GENOMIC DNA]</scope>
    <source>
        <strain evidence="3">sapolanicus</strain>
    </source>
</reference>
<dbReference type="OrthoDB" id="9801841at2"/>
<dbReference type="eggNOG" id="COG0631">
    <property type="taxonomic scope" value="Bacteria"/>
</dbReference>
<dbReference type="RefSeq" id="WP_013406077.1">
    <property type="nucleotide sequence ID" value="NC_014654.1"/>
</dbReference>
<dbReference type="SMART" id="SM00332">
    <property type="entry name" value="PP2Cc"/>
    <property type="match status" value="1"/>
</dbReference>
<name>E4RLT6_HALHG</name>
<dbReference type="EC" id="3.1.3.16" evidence="2"/>
<proteinExistence type="predicted"/>
<dbReference type="EMBL" id="CP002304">
    <property type="protein sequence ID" value="ADQ15000.1"/>
    <property type="molecule type" value="Genomic_DNA"/>
</dbReference>
<keyword evidence="2" id="KW-0378">Hydrolase</keyword>
<dbReference type="SUPFAM" id="SSF81606">
    <property type="entry name" value="PP2C-like"/>
    <property type="match status" value="1"/>
</dbReference>
<keyword evidence="3" id="KW-1185">Reference proteome</keyword>
<dbReference type="Pfam" id="PF13672">
    <property type="entry name" value="PP2C_2"/>
    <property type="match status" value="1"/>
</dbReference>
<gene>
    <name evidence="2" type="ordered locus">Halsa_1575</name>
</gene>
<dbReference type="GO" id="GO:0004722">
    <property type="term" value="F:protein serine/threonine phosphatase activity"/>
    <property type="evidence" value="ECO:0007669"/>
    <property type="project" value="UniProtKB-EC"/>
</dbReference>
<dbReference type="InterPro" id="IPR015655">
    <property type="entry name" value="PP2C"/>
</dbReference>
<sequence>MRYKAVSDKGKIRISNEDNYYLDQTVPFFMVADGMGGHAAGEVASNIAVKICSEYNIDKENPIKSLENLTNKINNNIIKTSQENQKYAGMGTTFAAVFIEENNLFYVNLGDSRIYIFRSLDNKLKKISKDHSLVAQMLRNGKITKDEAFNHPRKNIVTQALGIQKDLDIDSGQKNLKNEDIVLLATDGLTDMLRNSELENLMAAHNDNFDKLADELLNRALKYGGRDNITFILLSRDNN</sequence>
<accession>E4RLT6</accession>
<feature type="domain" description="PPM-type phosphatase" evidence="1">
    <location>
        <begin position="2"/>
        <end position="236"/>
    </location>
</feature>
<dbReference type="CDD" id="cd00143">
    <property type="entry name" value="PP2Cc"/>
    <property type="match status" value="1"/>
</dbReference>
<dbReference type="STRING" id="656519.Halsa_1575"/>
<protein>
    <submittedName>
        <fullName evidence="2">Protein serine/threonine phosphatase</fullName>
        <ecNumber evidence="2">3.1.3.16</ecNumber>
    </submittedName>
</protein>
<evidence type="ECO:0000313" key="2">
    <source>
        <dbReference type="EMBL" id="ADQ15000.1"/>
    </source>
</evidence>
<evidence type="ECO:0000313" key="3">
    <source>
        <dbReference type="Proteomes" id="UP000007434"/>
    </source>
</evidence>
<organism evidence="2 3">
    <name type="scientific">Halanaerobium hydrogeniformans</name>
    <name type="common">Halanaerobium sp. (strain sapolanicus)</name>
    <dbReference type="NCBI Taxonomy" id="656519"/>
    <lineage>
        <taxon>Bacteria</taxon>
        <taxon>Bacillati</taxon>
        <taxon>Bacillota</taxon>
        <taxon>Clostridia</taxon>
        <taxon>Halanaerobiales</taxon>
        <taxon>Halanaerobiaceae</taxon>
        <taxon>Halanaerobium</taxon>
    </lineage>
</organism>
<dbReference type="PANTHER" id="PTHR47992">
    <property type="entry name" value="PROTEIN PHOSPHATASE"/>
    <property type="match status" value="1"/>
</dbReference>
<dbReference type="Gene3D" id="3.60.40.10">
    <property type="entry name" value="PPM-type phosphatase domain"/>
    <property type="match status" value="1"/>
</dbReference>
<dbReference type="PROSITE" id="PS51746">
    <property type="entry name" value="PPM_2"/>
    <property type="match status" value="1"/>
</dbReference>
<dbReference type="InterPro" id="IPR036457">
    <property type="entry name" value="PPM-type-like_dom_sf"/>
</dbReference>
<evidence type="ECO:0000259" key="1">
    <source>
        <dbReference type="PROSITE" id="PS51746"/>
    </source>
</evidence>
<dbReference type="AlphaFoldDB" id="E4RLT6"/>
<dbReference type="Proteomes" id="UP000007434">
    <property type="component" value="Chromosome"/>
</dbReference>
<reference evidence="2 3" key="2">
    <citation type="journal article" date="2011" name="J. Bacteriol.">
        <title>Complete Genome Sequence of the Haloalkaliphilic, Hydrogen Producing Halanaerobium hydrogenoformans.</title>
        <authorList>
            <person name="Brown S.D."/>
            <person name="Begemann M.B."/>
            <person name="Mormile M.R."/>
            <person name="Wall J.D."/>
            <person name="Han C.S."/>
            <person name="Goodwin L.A."/>
            <person name="Pitluck S."/>
            <person name="Land M.L."/>
            <person name="Hauser L.J."/>
            <person name="Elias D.A."/>
        </authorList>
    </citation>
    <scope>NUCLEOTIDE SEQUENCE [LARGE SCALE GENOMIC DNA]</scope>
    <source>
        <strain evidence="3">sapolanicus</strain>
    </source>
</reference>